<feature type="transmembrane region" description="Helical" evidence="7">
    <location>
        <begin position="384"/>
        <end position="404"/>
    </location>
</feature>
<evidence type="ECO:0000259" key="9">
    <source>
        <dbReference type="Pfam" id="PF00662"/>
    </source>
</evidence>
<organism evidence="10">
    <name type="scientific">uncultured marine type-A Synechococcus GOM 4N23</name>
    <dbReference type="NCBI Taxonomy" id="364152"/>
    <lineage>
        <taxon>Bacteria</taxon>
        <taxon>Bacillati</taxon>
        <taxon>Cyanobacteriota</taxon>
        <taxon>Cyanophyceae</taxon>
        <taxon>Synechococcales</taxon>
        <taxon>Synechococcaceae</taxon>
        <taxon>Synechococcus</taxon>
        <taxon>environmental samples</taxon>
    </lineage>
</organism>
<comment type="subcellular location">
    <subcellularLocation>
        <location evidence="1">Endomembrane system</location>
        <topology evidence="1">Multi-pass membrane protein</topology>
    </subcellularLocation>
    <subcellularLocation>
        <location evidence="6">Membrane</location>
        <topology evidence="6">Multi-pass membrane protein</topology>
    </subcellularLocation>
</comment>
<feature type="transmembrane region" description="Helical" evidence="7">
    <location>
        <begin position="594"/>
        <end position="613"/>
    </location>
</feature>
<protein>
    <submittedName>
        <fullName evidence="10">NADH dehydrogenase I chain 5</fullName>
    </submittedName>
</protein>
<keyword evidence="3 7" id="KW-1133">Transmembrane helix</keyword>
<dbReference type="EMBL" id="DQ325541">
    <property type="protein sequence ID" value="ABD96384.1"/>
    <property type="molecule type" value="Genomic_DNA"/>
</dbReference>
<dbReference type="PANTHER" id="PTHR42829">
    <property type="entry name" value="NADH-UBIQUINONE OXIDOREDUCTASE CHAIN 5"/>
    <property type="match status" value="1"/>
</dbReference>
<feature type="transmembrane region" description="Helical" evidence="7">
    <location>
        <begin position="120"/>
        <end position="142"/>
    </location>
</feature>
<dbReference type="InterPro" id="IPR001750">
    <property type="entry name" value="ND/Mrp_TM"/>
</dbReference>
<reference evidence="10" key="1">
    <citation type="journal article" date="2006" name="Mar. Ecol. Prog. Ser.">
        <title>Gene diversity and organization in rbcL-containing genome fragments from uncultivated Synechococcus in the Gulf of Mexico.</title>
        <authorList>
            <person name="John D.E."/>
            <person name="Wawrik B."/>
            <person name="Tabita F.R."/>
            <person name="Paul J.H."/>
        </authorList>
    </citation>
    <scope>NUCLEOTIDE SEQUENCE</scope>
</reference>
<evidence type="ECO:0000256" key="7">
    <source>
        <dbReference type="SAM" id="Phobius"/>
    </source>
</evidence>
<dbReference type="Gene3D" id="1.20.5.2700">
    <property type="match status" value="1"/>
</dbReference>
<dbReference type="GO" id="GO:0012505">
    <property type="term" value="C:endomembrane system"/>
    <property type="evidence" value="ECO:0007669"/>
    <property type="project" value="UniProtKB-SubCell"/>
</dbReference>
<feature type="transmembrane region" description="Helical" evidence="7">
    <location>
        <begin position="42"/>
        <end position="66"/>
    </location>
</feature>
<dbReference type="AlphaFoldDB" id="Q0QKE5"/>
<feature type="transmembrane region" description="Helical" evidence="7">
    <location>
        <begin position="212"/>
        <end position="233"/>
    </location>
</feature>
<evidence type="ECO:0000256" key="3">
    <source>
        <dbReference type="ARBA" id="ARBA00022989"/>
    </source>
</evidence>
<dbReference type="PRINTS" id="PR01434">
    <property type="entry name" value="NADHDHGNASE5"/>
</dbReference>
<dbReference type="PANTHER" id="PTHR42829:SF2">
    <property type="entry name" value="NADH-UBIQUINONE OXIDOREDUCTASE CHAIN 5"/>
    <property type="match status" value="1"/>
</dbReference>
<feature type="transmembrane region" description="Helical" evidence="7">
    <location>
        <begin position="86"/>
        <end position="108"/>
    </location>
</feature>
<dbReference type="GO" id="GO:0042773">
    <property type="term" value="P:ATP synthesis coupled electron transport"/>
    <property type="evidence" value="ECO:0007669"/>
    <property type="project" value="InterPro"/>
</dbReference>
<accession>Q0QKE5</accession>
<dbReference type="InterPro" id="IPR003945">
    <property type="entry name" value="NU5C-like"/>
</dbReference>
<dbReference type="NCBIfam" id="TIGR01960">
    <property type="entry name" value="ndhF3_CO2"/>
    <property type="match status" value="1"/>
</dbReference>
<gene>
    <name evidence="10" type="primary">ndhF1</name>
</gene>
<feature type="transmembrane region" description="Helical" evidence="7">
    <location>
        <begin position="416"/>
        <end position="437"/>
    </location>
</feature>
<proteinExistence type="predicted"/>
<feature type="transmembrane region" description="Helical" evidence="7">
    <location>
        <begin position="289"/>
        <end position="309"/>
    </location>
</feature>
<sequence length="614" mass="65735">MTQELSLSIQTAWLIPLYGFAGMLVSLPWASGLFRRDAHRPAAYLNILLTLLAFAHGSLILQQVVQSGPVDLAFPWLTVADLELDISFSLSLTNLVALELITGLSLFSQVYSLGYMDKEWALARFFALLGFFEGAMSGVVLSDSLFQSYFLLEMLTLSTYLLVGFWYAQPLVVTAARDAFLTKRVGDVLLLMGVVALCSYSGAMGFNDLYAWAAQGALSPLAATLLGLGLIAGPTGKCAQFPMHLWLDEAMEGPNPASILRNSVVVTCGAIVLLKVMPILQLSPIAEGVLLVIGSISAIGGSLVAIAQVDIKRTQSYTTTAHLGLVFIAIALQIPVLALLLLFSHAVSKALLSMSIGGVIASTNCQDITELGGLGSRMPATTTAFLVGGAGLVGFLPLGGFLALAQSIELLSVRSIPFMAVFLLTNALTALGLVRVFRHVFMGNPLIKSRRAAEVNWQMALPMVALSVVVLLTPVLLVRLESLEGLLAFPLWAAGLVVGSGLLGLVAGALLPLSKAWSRSLNPVLRWFQDLLAYDFYTENFYWLTIVNVVAGFSRLAAWFDRNVVDGVLHGVARLSMQSAEGLKLSVSGQSQSYVLTVLVAIVLFLTSVSWFLT</sequence>
<feature type="transmembrane region" description="Helical" evidence="7">
    <location>
        <begin position="321"/>
        <end position="343"/>
    </location>
</feature>
<feature type="transmembrane region" description="Helical" evidence="7">
    <location>
        <begin position="541"/>
        <end position="560"/>
    </location>
</feature>
<dbReference type="NCBIfam" id="NF005633">
    <property type="entry name" value="PRK07390.1"/>
    <property type="match status" value="1"/>
</dbReference>
<evidence type="ECO:0000256" key="6">
    <source>
        <dbReference type="RuleBase" id="RU000320"/>
    </source>
</evidence>
<dbReference type="GO" id="GO:0008137">
    <property type="term" value="F:NADH dehydrogenase (ubiquinone) activity"/>
    <property type="evidence" value="ECO:0007669"/>
    <property type="project" value="InterPro"/>
</dbReference>
<evidence type="ECO:0000256" key="1">
    <source>
        <dbReference type="ARBA" id="ARBA00004127"/>
    </source>
</evidence>
<dbReference type="Pfam" id="PF00361">
    <property type="entry name" value="Proton_antipo_M"/>
    <property type="match status" value="1"/>
</dbReference>
<evidence type="ECO:0000256" key="5">
    <source>
        <dbReference type="ARBA" id="ARBA00025624"/>
    </source>
</evidence>
<dbReference type="InterPro" id="IPR010217">
    <property type="entry name" value="NU5C2"/>
</dbReference>
<evidence type="ECO:0000313" key="10">
    <source>
        <dbReference type="EMBL" id="ABD96384.1"/>
    </source>
</evidence>
<dbReference type="Pfam" id="PF00662">
    <property type="entry name" value="Proton_antipo_N"/>
    <property type="match status" value="1"/>
</dbReference>
<evidence type="ECO:0000256" key="4">
    <source>
        <dbReference type="ARBA" id="ARBA00023136"/>
    </source>
</evidence>
<dbReference type="GO" id="GO:0003954">
    <property type="term" value="F:NADH dehydrogenase activity"/>
    <property type="evidence" value="ECO:0007669"/>
    <property type="project" value="TreeGrafter"/>
</dbReference>
<feature type="domain" description="NADH:quinone oxidoreductase/Mrp antiporter transmembrane" evidence="8">
    <location>
        <begin position="142"/>
        <end position="428"/>
    </location>
</feature>
<comment type="function">
    <text evidence="5">NDH-1 shuttles electrons from NAD(P)H, via FMN and iron-sulfur (Fe-S) centers, to quinones in the respiratory chain. The immediate electron acceptor for the enzyme in this species is believed to be plastoquinone. Couples the redox reaction to proton translocation (for every two electrons transferred, four hydrogen ions are translocated across the cytoplasmic membrane), and thus conserves the redox energy in a proton gradient.</text>
</comment>
<dbReference type="InterPro" id="IPR001516">
    <property type="entry name" value="Proton_antipo_N"/>
</dbReference>
<name>Q0QKE5_9SYNE</name>
<dbReference type="GO" id="GO:0015990">
    <property type="term" value="P:electron transport coupled proton transport"/>
    <property type="evidence" value="ECO:0007669"/>
    <property type="project" value="TreeGrafter"/>
</dbReference>
<feature type="transmembrane region" description="Helical" evidence="7">
    <location>
        <begin position="457"/>
        <end position="477"/>
    </location>
</feature>
<feature type="transmembrane region" description="Helical" evidence="7">
    <location>
        <begin position="148"/>
        <end position="168"/>
    </location>
</feature>
<feature type="transmembrane region" description="Helical" evidence="7">
    <location>
        <begin position="489"/>
        <end position="511"/>
    </location>
</feature>
<keyword evidence="2 6" id="KW-0812">Transmembrane</keyword>
<keyword evidence="4 7" id="KW-0472">Membrane</keyword>
<evidence type="ECO:0000259" key="8">
    <source>
        <dbReference type="Pfam" id="PF00361"/>
    </source>
</evidence>
<feature type="domain" description="NADH-Ubiquinone oxidoreductase (complex I) chain 5 N-terminal" evidence="9">
    <location>
        <begin position="76"/>
        <end position="126"/>
    </location>
</feature>
<dbReference type="GO" id="GO:0016020">
    <property type="term" value="C:membrane"/>
    <property type="evidence" value="ECO:0007669"/>
    <property type="project" value="UniProtKB-SubCell"/>
</dbReference>
<feature type="transmembrane region" description="Helical" evidence="7">
    <location>
        <begin position="188"/>
        <end position="206"/>
    </location>
</feature>
<evidence type="ECO:0000256" key="2">
    <source>
        <dbReference type="ARBA" id="ARBA00022692"/>
    </source>
</evidence>
<feature type="transmembrane region" description="Helical" evidence="7">
    <location>
        <begin position="12"/>
        <end position="30"/>
    </location>
</feature>